<sequence>MTRAATGRLLIGHLVDSGRPVFAPSGSLLICGPVATGKTVLAARLAATAADRGQCWMTDDGGNAYAYTDSVSHLVITAAGAADVLAVAAATAAFRAGLPVTAGTPEPTESLMVVIDSADELVRTDAVTDLCRLAASGPDVGVDLVATASDYRPRALPRKVAESFTNRIDLTDTGVGFITAPDASVGPVRFLLPSRFRPLASTAVRPDERDDSGHATSNDLSPHMATAPVTPPSTPGAV</sequence>
<feature type="compositionally biased region" description="Pro residues" evidence="1">
    <location>
        <begin position="229"/>
        <end position="238"/>
    </location>
</feature>
<dbReference type="Gene3D" id="3.40.50.300">
    <property type="entry name" value="P-loop containing nucleotide triphosphate hydrolases"/>
    <property type="match status" value="1"/>
</dbReference>
<dbReference type="AlphaFoldDB" id="A0A1C3NWJ8"/>
<dbReference type="SUPFAM" id="SSF52540">
    <property type="entry name" value="P-loop containing nucleoside triphosphate hydrolases"/>
    <property type="match status" value="1"/>
</dbReference>
<feature type="region of interest" description="Disordered" evidence="1">
    <location>
        <begin position="202"/>
        <end position="238"/>
    </location>
</feature>
<dbReference type="InterPro" id="IPR027417">
    <property type="entry name" value="P-loop_NTPase"/>
</dbReference>
<dbReference type="EMBL" id="FLUV01000791">
    <property type="protein sequence ID" value="SBW21061.1"/>
    <property type="molecule type" value="Genomic_DNA"/>
</dbReference>
<organism evidence="2 3">
    <name type="scientific">Candidatus Protofrankia californiensis</name>
    <dbReference type="NCBI Taxonomy" id="1839754"/>
    <lineage>
        <taxon>Bacteria</taxon>
        <taxon>Bacillati</taxon>
        <taxon>Actinomycetota</taxon>
        <taxon>Actinomycetes</taxon>
        <taxon>Frankiales</taxon>
        <taxon>Frankiaceae</taxon>
        <taxon>Protofrankia</taxon>
    </lineage>
</organism>
<reference evidence="3" key="1">
    <citation type="submission" date="2016-02" db="EMBL/GenBank/DDBJ databases">
        <authorList>
            <person name="Wibberg D."/>
        </authorList>
    </citation>
    <scope>NUCLEOTIDE SEQUENCE [LARGE SCALE GENOMIC DNA]</scope>
</reference>
<proteinExistence type="predicted"/>
<protein>
    <submittedName>
        <fullName evidence="2">Uncharacterized protein</fullName>
    </submittedName>
</protein>
<keyword evidence="3" id="KW-1185">Reference proteome</keyword>
<accession>A0A1C3NWJ8</accession>
<evidence type="ECO:0000256" key="1">
    <source>
        <dbReference type="SAM" id="MobiDB-lite"/>
    </source>
</evidence>
<evidence type="ECO:0000313" key="3">
    <source>
        <dbReference type="Proteomes" id="UP000199013"/>
    </source>
</evidence>
<gene>
    <name evidence="2" type="ORF">FDG2_1880</name>
</gene>
<dbReference type="Proteomes" id="UP000199013">
    <property type="component" value="Unassembled WGS sequence"/>
</dbReference>
<name>A0A1C3NWJ8_9ACTN</name>
<evidence type="ECO:0000313" key="2">
    <source>
        <dbReference type="EMBL" id="SBW21061.1"/>
    </source>
</evidence>